<dbReference type="PRINTS" id="PR00759">
    <property type="entry name" value="BASICPTASE"/>
</dbReference>
<feature type="chain" id="PRO_5001830834" evidence="5">
    <location>
        <begin position="20"/>
        <end position="452"/>
    </location>
</feature>
<dbReference type="InterPro" id="IPR012674">
    <property type="entry name" value="Calycin"/>
</dbReference>
<keyword evidence="1" id="KW-0646">Protease inhibitor</keyword>
<feature type="signal peptide" evidence="5">
    <location>
        <begin position="1"/>
        <end position="19"/>
    </location>
</feature>
<dbReference type="OMA" id="LEMACIQ"/>
<gene>
    <name evidence="7" type="ORF">X975_01005</name>
</gene>
<dbReference type="PROSITE" id="PS00213">
    <property type="entry name" value="LIPOCALIN"/>
    <property type="match status" value="1"/>
</dbReference>
<dbReference type="OrthoDB" id="4473401at2759"/>
<dbReference type="Gene3D" id="4.10.410.10">
    <property type="entry name" value="Pancreatic trypsin inhibitor Kunitz domain"/>
    <property type="match status" value="2"/>
</dbReference>
<dbReference type="SUPFAM" id="SSF50814">
    <property type="entry name" value="Lipocalins"/>
    <property type="match status" value="1"/>
</dbReference>
<evidence type="ECO:0000256" key="3">
    <source>
        <dbReference type="ARBA" id="ARBA00022900"/>
    </source>
</evidence>
<dbReference type="STRING" id="407821.A0A087UQM6"/>
<dbReference type="GO" id="GO:0004867">
    <property type="term" value="F:serine-type endopeptidase inhibitor activity"/>
    <property type="evidence" value="ECO:0007669"/>
    <property type="project" value="UniProtKB-KW"/>
</dbReference>
<evidence type="ECO:0000259" key="6">
    <source>
        <dbReference type="PROSITE" id="PS50279"/>
    </source>
</evidence>
<dbReference type="SMART" id="SM00131">
    <property type="entry name" value="KU"/>
    <property type="match status" value="2"/>
</dbReference>
<keyword evidence="2 5" id="KW-0732">Signal</keyword>
<dbReference type="GO" id="GO:0031409">
    <property type="term" value="F:pigment binding"/>
    <property type="evidence" value="ECO:0007669"/>
    <property type="project" value="InterPro"/>
</dbReference>
<dbReference type="PANTHER" id="PTHR10083:SF374">
    <property type="entry name" value="BPTI_KUNITZ INHIBITOR DOMAIN-CONTAINING PROTEIN"/>
    <property type="match status" value="1"/>
</dbReference>
<feature type="domain" description="BPTI/Kunitz inhibitor" evidence="6">
    <location>
        <begin position="226"/>
        <end position="276"/>
    </location>
</feature>
<dbReference type="Gene3D" id="2.40.128.20">
    <property type="match status" value="1"/>
</dbReference>
<dbReference type="CDD" id="cd00109">
    <property type="entry name" value="Kunitz-type"/>
    <property type="match status" value="2"/>
</dbReference>
<dbReference type="InterPro" id="IPR022272">
    <property type="entry name" value="Lipocalin_CS"/>
</dbReference>
<evidence type="ECO:0000256" key="5">
    <source>
        <dbReference type="SAM" id="SignalP"/>
    </source>
</evidence>
<name>A0A087UQM6_STEMI</name>
<feature type="non-terminal residue" evidence="7">
    <location>
        <position position="452"/>
    </location>
</feature>
<evidence type="ECO:0000313" key="7">
    <source>
        <dbReference type="EMBL" id="KFM79665.1"/>
    </source>
</evidence>
<evidence type="ECO:0000256" key="2">
    <source>
        <dbReference type="ARBA" id="ARBA00022729"/>
    </source>
</evidence>
<proteinExistence type="predicted"/>
<dbReference type="Pfam" id="PF00014">
    <property type="entry name" value="Kunitz_BPTI"/>
    <property type="match status" value="2"/>
</dbReference>
<dbReference type="InterPro" id="IPR003057">
    <property type="entry name" value="Invtbrt_color"/>
</dbReference>
<dbReference type="PANTHER" id="PTHR10083">
    <property type="entry name" value="KUNITZ-TYPE PROTEASE INHIBITOR-RELATED"/>
    <property type="match status" value="1"/>
</dbReference>
<keyword evidence="3" id="KW-0722">Serine protease inhibitor</keyword>
<dbReference type="InterPro" id="IPR050098">
    <property type="entry name" value="TFPI/VKTCI-like"/>
</dbReference>
<dbReference type="PRINTS" id="PR01273">
    <property type="entry name" value="INVTBRTCOLOR"/>
</dbReference>
<sequence>MKPFLELNFLLVAIHLVNGLSLRKEPVAFKPKVLQYANDDCDPSSIPVMDAFDIKKFSGNWYELAKSASGYIDVDDGMWKISSSNVSTQFLFSGRDNNKHCIRPIRGKIFPAKSPPGMLNLRYQTYTTHVDETIRVLFTDYESIAVIYTCMHHVHYEKEVCHAAGLLGAIWTRKPHVDVEVYNRAVKYLEMACVHKSTLTVRNLVGPCVVDDLGFRIDDFPVPDICYQPKDLGSCRGSLQRYYYDPKEKTCKIFMFGGCGGNLNNFMSLRECQERCLSAATKEPVCLSDAKCGIHCSPCCTEDRIGCVECSCEHIIEDDFLNCRKSPSYCEPECQVEEFFPGCYVCKCEEEIERKMDAESFVCFEVKAAGSCSEKIERFYYDAIANQCEKFVYTGCGGNKNNFPTLKSCKETCKVSDSPITEAADTPENDSGTALTFNTWMVVASTFIFQVL</sequence>
<dbReference type="AlphaFoldDB" id="A0A087UQM6"/>
<feature type="domain" description="BPTI/Kunitz inhibitor" evidence="6">
    <location>
        <begin position="363"/>
        <end position="413"/>
    </location>
</feature>
<keyword evidence="4" id="KW-1015">Disulfide bond</keyword>
<dbReference type="CDD" id="cd00301">
    <property type="entry name" value="lipocalin_FABP"/>
    <property type="match status" value="1"/>
</dbReference>
<dbReference type="FunFam" id="4.10.410.10:FF:000006">
    <property type="entry name" value="Serine peptidase inhibitor, Kunitz type 1"/>
    <property type="match status" value="1"/>
</dbReference>
<dbReference type="SUPFAM" id="SSF57362">
    <property type="entry name" value="BPTI-like"/>
    <property type="match status" value="2"/>
</dbReference>
<protein>
    <submittedName>
        <fullName evidence="7">Kunitz-type protease inhibitor 1</fullName>
    </submittedName>
</protein>
<evidence type="ECO:0000313" key="8">
    <source>
        <dbReference type="Proteomes" id="UP000054359"/>
    </source>
</evidence>
<dbReference type="InterPro" id="IPR036880">
    <property type="entry name" value="Kunitz_BPTI_sf"/>
</dbReference>
<dbReference type="GO" id="GO:0005615">
    <property type="term" value="C:extracellular space"/>
    <property type="evidence" value="ECO:0007669"/>
    <property type="project" value="TreeGrafter"/>
</dbReference>
<dbReference type="EMBL" id="KK121071">
    <property type="protein sequence ID" value="KFM79665.1"/>
    <property type="molecule type" value="Genomic_DNA"/>
</dbReference>
<reference evidence="7 8" key="1">
    <citation type="submission" date="2013-11" db="EMBL/GenBank/DDBJ databases">
        <title>Genome sequencing of Stegodyphus mimosarum.</title>
        <authorList>
            <person name="Bechsgaard J."/>
        </authorList>
    </citation>
    <scope>NUCLEOTIDE SEQUENCE [LARGE SCALE GENOMIC DNA]</scope>
</reference>
<dbReference type="PROSITE" id="PS00280">
    <property type="entry name" value="BPTI_KUNITZ_1"/>
    <property type="match status" value="2"/>
</dbReference>
<organism evidence="7 8">
    <name type="scientific">Stegodyphus mimosarum</name>
    <name type="common">African social velvet spider</name>
    <dbReference type="NCBI Taxonomy" id="407821"/>
    <lineage>
        <taxon>Eukaryota</taxon>
        <taxon>Metazoa</taxon>
        <taxon>Ecdysozoa</taxon>
        <taxon>Arthropoda</taxon>
        <taxon>Chelicerata</taxon>
        <taxon>Arachnida</taxon>
        <taxon>Araneae</taxon>
        <taxon>Araneomorphae</taxon>
        <taxon>Entelegynae</taxon>
        <taxon>Eresoidea</taxon>
        <taxon>Eresidae</taxon>
        <taxon>Stegodyphus</taxon>
    </lineage>
</organism>
<dbReference type="Proteomes" id="UP000054359">
    <property type="component" value="Unassembled WGS sequence"/>
</dbReference>
<dbReference type="InterPro" id="IPR020901">
    <property type="entry name" value="Prtase_inh_Kunz-CS"/>
</dbReference>
<dbReference type="PROSITE" id="PS50279">
    <property type="entry name" value="BPTI_KUNITZ_2"/>
    <property type="match status" value="2"/>
</dbReference>
<accession>A0A087UQM6</accession>
<evidence type="ECO:0000256" key="4">
    <source>
        <dbReference type="ARBA" id="ARBA00023157"/>
    </source>
</evidence>
<keyword evidence="8" id="KW-1185">Reference proteome</keyword>
<evidence type="ECO:0000256" key="1">
    <source>
        <dbReference type="ARBA" id="ARBA00022690"/>
    </source>
</evidence>
<dbReference type="InterPro" id="IPR002223">
    <property type="entry name" value="Kunitz_BPTI"/>
</dbReference>